<feature type="transmembrane region" description="Helical" evidence="1">
    <location>
        <begin position="115"/>
        <end position="137"/>
    </location>
</feature>
<feature type="transmembrane region" description="Helical" evidence="1">
    <location>
        <begin position="61"/>
        <end position="78"/>
    </location>
</feature>
<gene>
    <name evidence="2" type="ORF">TTHT_1771</name>
</gene>
<evidence type="ECO:0000256" key="1">
    <source>
        <dbReference type="SAM" id="Phobius"/>
    </source>
</evidence>
<keyword evidence="1" id="KW-0472">Membrane</keyword>
<feature type="transmembrane region" description="Helical" evidence="1">
    <location>
        <begin position="90"/>
        <end position="109"/>
    </location>
</feature>
<proteinExistence type="predicted"/>
<organism evidence="2 3">
    <name type="scientific">Thermotomaculum hydrothermale</name>
    <dbReference type="NCBI Taxonomy" id="981385"/>
    <lineage>
        <taxon>Bacteria</taxon>
        <taxon>Pseudomonadati</taxon>
        <taxon>Acidobacteriota</taxon>
        <taxon>Holophagae</taxon>
        <taxon>Thermotomaculales</taxon>
        <taxon>Thermotomaculaceae</taxon>
        <taxon>Thermotomaculum</taxon>
    </lineage>
</organism>
<feature type="transmembrane region" description="Helical" evidence="1">
    <location>
        <begin position="197"/>
        <end position="214"/>
    </location>
</feature>
<keyword evidence="3" id="KW-1185">Reference proteome</keyword>
<dbReference type="RefSeq" id="WP_201327541.1">
    <property type="nucleotide sequence ID" value="NZ_AP017470.1"/>
</dbReference>
<dbReference type="EMBL" id="AP017470">
    <property type="protein sequence ID" value="BBB33236.1"/>
    <property type="molecule type" value="Genomic_DNA"/>
</dbReference>
<keyword evidence="1" id="KW-1133">Transmembrane helix</keyword>
<reference evidence="2 3" key="1">
    <citation type="journal article" date="2012" name="Extremophiles">
        <title>Thermotomaculum hydrothermale gen. nov., sp. nov., a novel heterotrophic thermophile within the phylum Acidobacteria from a deep-sea hydrothermal vent chimney in the Southern Okinawa Trough.</title>
        <authorList>
            <person name="Izumi H."/>
            <person name="Nunoura T."/>
            <person name="Miyazaki M."/>
            <person name="Mino S."/>
            <person name="Toki T."/>
            <person name="Takai K."/>
            <person name="Sako Y."/>
            <person name="Sawabe T."/>
            <person name="Nakagawa S."/>
        </authorList>
    </citation>
    <scope>NUCLEOTIDE SEQUENCE [LARGE SCALE GENOMIC DNA]</scope>
    <source>
        <strain evidence="2 3">AC55</strain>
    </source>
</reference>
<protein>
    <submittedName>
        <fullName evidence="2">Uncharacterized protein</fullName>
    </submittedName>
</protein>
<dbReference type="KEGG" id="thyd:TTHT_1771"/>
<evidence type="ECO:0000313" key="2">
    <source>
        <dbReference type="EMBL" id="BBB33236.1"/>
    </source>
</evidence>
<evidence type="ECO:0000313" key="3">
    <source>
        <dbReference type="Proteomes" id="UP000595564"/>
    </source>
</evidence>
<accession>A0A7R6PRY9</accession>
<sequence length="221" mass="25640">MLLKRYLNLSKSEIFILILLLIFSLLLFFGVKVEKNSISYLFIKVPLQVKGSISLIFWKNYHSVFAVFAFFAYLIFVVEDNERSVIRPFVFLLIVYLIFSAIFGLKFGFNPFLNSFVSISALLFTLFAHIFLFDAVFNSRGIGALYIILVNAFSGLLIYLYNFRDILIPDYASLIEAKYYALPLYQKYSLSFDYKNLLLPVLMFIATIAYKFLAKRKVENG</sequence>
<keyword evidence="1" id="KW-0812">Transmembrane</keyword>
<feature type="transmembrane region" description="Helical" evidence="1">
    <location>
        <begin position="12"/>
        <end position="31"/>
    </location>
</feature>
<dbReference type="AlphaFoldDB" id="A0A7R6PRY9"/>
<dbReference type="Proteomes" id="UP000595564">
    <property type="component" value="Chromosome"/>
</dbReference>
<feature type="transmembrane region" description="Helical" evidence="1">
    <location>
        <begin position="144"/>
        <end position="161"/>
    </location>
</feature>
<name>A0A7R6PRY9_9BACT</name>